<dbReference type="EMBL" id="JAKGSI010000001">
    <property type="protein sequence ID" value="MCF4006210.1"/>
    <property type="molecule type" value="Genomic_DNA"/>
</dbReference>
<proteinExistence type="predicted"/>
<evidence type="ECO:0000313" key="2">
    <source>
        <dbReference type="EMBL" id="MCF4006210.1"/>
    </source>
</evidence>
<evidence type="ECO:0000313" key="3">
    <source>
        <dbReference type="Proteomes" id="UP001139336"/>
    </source>
</evidence>
<dbReference type="RefSeq" id="WP_236117979.1">
    <property type="nucleotide sequence ID" value="NZ_JAKGSI010000001.1"/>
</dbReference>
<dbReference type="AlphaFoldDB" id="A0A9X1QSI5"/>
<accession>A0A9X1QSI5</accession>
<reference evidence="2" key="1">
    <citation type="submission" date="2022-01" db="EMBL/GenBank/DDBJ databases">
        <title>Corynebacterium sp. nov isolated from isolated from the feces of the greater white-fronted geese (Anser albifrons) at Poyang Lake, PR China.</title>
        <authorList>
            <person name="Liu Q."/>
        </authorList>
    </citation>
    <scope>NUCLEOTIDE SEQUENCE</scope>
    <source>
        <strain evidence="2">JCM 32435</strain>
    </source>
</reference>
<gene>
    <name evidence="2" type="ORF">L1O03_03325</name>
</gene>
<dbReference type="Proteomes" id="UP001139336">
    <property type="component" value="Unassembled WGS sequence"/>
</dbReference>
<evidence type="ECO:0000256" key="1">
    <source>
        <dbReference type="SAM" id="MobiDB-lite"/>
    </source>
</evidence>
<comment type="caution">
    <text evidence="2">The sequence shown here is derived from an EMBL/GenBank/DDBJ whole genome shotgun (WGS) entry which is preliminary data.</text>
</comment>
<organism evidence="2 3">
    <name type="scientific">Corynebacterium uropygiale</name>
    <dbReference type="NCBI Taxonomy" id="1775911"/>
    <lineage>
        <taxon>Bacteria</taxon>
        <taxon>Bacillati</taxon>
        <taxon>Actinomycetota</taxon>
        <taxon>Actinomycetes</taxon>
        <taxon>Mycobacteriales</taxon>
        <taxon>Corynebacteriaceae</taxon>
        <taxon>Corynebacterium</taxon>
    </lineage>
</organism>
<feature type="region of interest" description="Disordered" evidence="1">
    <location>
        <begin position="1"/>
        <end position="36"/>
    </location>
</feature>
<protein>
    <submittedName>
        <fullName evidence="2">Uncharacterized protein</fullName>
    </submittedName>
</protein>
<sequence>MPDFASPRTTCRRGDAGHDAGIAESPRAAARPSRRAQTAVLHISGLTRRLRPAVESALCLCVPSPSVLSPHPGEDIWDTRWFTRWQRDTTGSLRCRELLSGSEEELTDLAEVLGALAREHGFSARVERVGEYVEA</sequence>
<keyword evidence="3" id="KW-1185">Reference proteome</keyword>
<name>A0A9X1QSI5_9CORY</name>